<gene>
    <name evidence="2" type="ORF">JI435_412120</name>
</gene>
<dbReference type="AlphaFoldDB" id="A0A7U2F4D5"/>
<evidence type="ECO:0000256" key="1">
    <source>
        <dbReference type="SAM" id="MobiDB-lite"/>
    </source>
</evidence>
<feature type="region of interest" description="Disordered" evidence="1">
    <location>
        <begin position="1"/>
        <end position="47"/>
    </location>
</feature>
<keyword evidence="3" id="KW-1185">Reference proteome</keyword>
<protein>
    <submittedName>
        <fullName evidence="2">Uncharacterized protein</fullName>
    </submittedName>
</protein>
<reference evidence="3" key="1">
    <citation type="journal article" date="2021" name="BMC Genomics">
        <title>Chromosome-level genome assembly and manually-curated proteome of model necrotroph Parastagonospora nodorum Sn15 reveals a genome-wide trove of candidate effector homologs, and redundancy of virulence-related functions within an accessory chromosome.</title>
        <authorList>
            <person name="Bertazzoni S."/>
            <person name="Jones D.A.B."/>
            <person name="Phan H.T."/>
            <person name="Tan K.-C."/>
            <person name="Hane J.K."/>
        </authorList>
    </citation>
    <scope>NUCLEOTIDE SEQUENCE [LARGE SCALE GENOMIC DNA]</scope>
    <source>
        <strain evidence="3">SN15 / ATCC MYA-4574 / FGSC 10173)</strain>
    </source>
</reference>
<organism evidence="2 3">
    <name type="scientific">Phaeosphaeria nodorum (strain SN15 / ATCC MYA-4574 / FGSC 10173)</name>
    <name type="common">Glume blotch fungus</name>
    <name type="synonym">Parastagonospora nodorum</name>
    <dbReference type="NCBI Taxonomy" id="321614"/>
    <lineage>
        <taxon>Eukaryota</taxon>
        <taxon>Fungi</taxon>
        <taxon>Dikarya</taxon>
        <taxon>Ascomycota</taxon>
        <taxon>Pezizomycotina</taxon>
        <taxon>Dothideomycetes</taxon>
        <taxon>Pleosporomycetidae</taxon>
        <taxon>Pleosporales</taxon>
        <taxon>Pleosporineae</taxon>
        <taxon>Phaeosphaeriaceae</taxon>
        <taxon>Parastagonospora</taxon>
    </lineage>
</organism>
<accession>A0A7U2F4D5</accession>
<dbReference type="EMBL" id="CP069030">
    <property type="protein sequence ID" value="QRC98486.1"/>
    <property type="molecule type" value="Genomic_DNA"/>
</dbReference>
<dbReference type="Proteomes" id="UP000663193">
    <property type="component" value="Chromosome 8"/>
</dbReference>
<evidence type="ECO:0000313" key="3">
    <source>
        <dbReference type="Proteomes" id="UP000663193"/>
    </source>
</evidence>
<dbReference type="VEuPathDB" id="FungiDB:JI435_412120"/>
<name>A0A7U2F4D5_PHANO</name>
<evidence type="ECO:0000313" key="2">
    <source>
        <dbReference type="EMBL" id="QRC98486.1"/>
    </source>
</evidence>
<sequence>MTVCSHADTPRSYDPVPVRRGNKTTQKPPSDPTLDAPIGPGSDSFGLKTTRKPITGSQLSFSHGLVAVYDFSVCFWYHKPTRLNSAQWCSPVQTSGPCRELGYKDLSRHGIVWLEKVIRKVALQALIMQSSSHLQDRHWLGSSSASDIFHGRQRALVATVGEQPH</sequence>
<proteinExistence type="predicted"/>